<dbReference type="PANTHER" id="PTHR11003:SF90">
    <property type="entry name" value="POTASSIUM CHANNEL DOMAIN-CONTAINING PROTEIN"/>
    <property type="match status" value="1"/>
</dbReference>
<dbReference type="GO" id="GO:0005886">
    <property type="term" value="C:plasma membrane"/>
    <property type="evidence" value="ECO:0007669"/>
    <property type="project" value="TreeGrafter"/>
</dbReference>
<keyword evidence="5 8" id="KW-0406">Ion transport</keyword>
<keyword evidence="4 9" id="KW-1133">Transmembrane helix</keyword>
<proteinExistence type="inferred from homology"/>
<dbReference type="GO" id="GO:0015271">
    <property type="term" value="F:outward rectifier potassium channel activity"/>
    <property type="evidence" value="ECO:0007669"/>
    <property type="project" value="TreeGrafter"/>
</dbReference>
<keyword evidence="7 8" id="KW-0407">Ion channel</keyword>
<dbReference type="SUPFAM" id="SSF81324">
    <property type="entry name" value="Voltage-gated potassium channels"/>
    <property type="match status" value="2"/>
</dbReference>
<feature type="transmembrane region" description="Helical" evidence="9">
    <location>
        <begin position="587"/>
        <end position="608"/>
    </location>
</feature>
<dbReference type="EMBL" id="UPTC01000531">
    <property type="protein sequence ID" value="VBB29079.1"/>
    <property type="molecule type" value="Genomic_DNA"/>
</dbReference>
<dbReference type="Pfam" id="PF07885">
    <property type="entry name" value="Ion_trans_2"/>
    <property type="match status" value="2"/>
</dbReference>
<feature type="transmembrane region" description="Helical" evidence="9">
    <location>
        <begin position="12"/>
        <end position="35"/>
    </location>
</feature>
<keyword evidence="3 8" id="KW-0812">Transmembrane</keyword>
<dbReference type="InterPro" id="IPR013099">
    <property type="entry name" value="K_chnl_dom"/>
</dbReference>
<evidence type="ECO:0000256" key="2">
    <source>
        <dbReference type="ARBA" id="ARBA00022448"/>
    </source>
</evidence>
<dbReference type="GO" id="GO:0030322">
    <property type="term" value="P:stabilization of membrane potential"/>
    <property type="evidence" value="ECO:0007669"/>
    <property type="project" value="TreeGrafter"/>
</dbReference>
<evidence type="ECO:0000256" key="3">
    <source>
        <dbReference type="ARBA" id="ARBA00022692"/>
    </source>
</evidence>
<dbReference type="GO" id="GO:0022841">
    <property type="term" value="F:potassium ion leak channel activity"/>
    <property type="evidence" value="ECO:0007669"/>
    <property type="project" value="TreeGrafter"/>
</dbReference>
<evidence type="ECO:0000313" key="11">
    <source>
        <dbReference type="EMBL" id="VBB29079.1"/>
    </source>
</evidence>
<comment type="subcellular location">
    <subcellularLocation>
        <location evidence="1">Membrane</location>
        <topology evidence="1">Multi-pass membrane protein</topology>
    </subcellularLocation>
</comment>
<evidence type="ECO:0000256" key="4">
    <source>
        <dbReference type="ARBA" id="ARBA00022989"/>
    </source>
</evidence>
<feature type="domain" description="Potassium channel" evidence="10">
    <location>
        <begin position="239"/>
        <end position="310"/>
    </location>
</feature>
<organism evidence="11 12">
    <name type="scientific">Acanthocheilonema viteae</name>
    <name type="common">Filarial nematode worm</name>
    <name type="synonym">Dipetalonema viteae</name>
    <dbReference type="NCBI Taxonomy" id="6277"/>
    <lineage>
        <taxon>Eukaryota</taxon>
        <taxon>Metazoa</taxon>
        <taxon>Ecdysozoa</taxon>
        <taxon>Nematoda</taxon>
        <taxon>Chromadorea</taxon>
        <taxon>Rhabditida</taxon>
        <taxon>Spirurina</taxon>
        <taxon>Spiruromorpha</taxon>
        <taxon>Filarioidea</taxon>
        <taxon>Onchocercidae</taxon>
        <taxon>Acanthocheilonema</taxon>
    </lineage>
</organism>
<feature type="transmembrane region" description="Helical" evidence="9">
    <location>
        <begin position="158"/>
        <end position="179"/>
    </location>
</feature>
<dbReference type="Gene3D" id="1.10.287.70">
    <property type="match status" value="1"/>
</dbReference>
<dbReference type="OrthoDB" id="297496at2759"/>
<comment type="similarity">
    <text evidence="8">Belongs to the two pore domain potassium channel (TC 1.A.1.8) family.</text>
</comment>
<evidence type="ECO:0000313" key="12">
    <source>
        <dbReference type="Proteomes" id="UP000276991"/>
    </source>
</evidence>
<feature type="domain" description="Potassium channel" evidence="10">
    <location>
        <begin position="104"/>
        <end position="180"/>
    </location>
</feature>
<evidence type="ECO:0000256" key="5">
    <source>
        <dbReference type="ARBA" id="ARBA00023065"/>
    </source>
</evidence>
<reference evidence="11 12" key="1">
    <citation type="submission" date="2018-08" db="EMBL/GenBank/DDBJ databases">
        <authorList>
            <person name="Laetsch R D."/>
            <person name="Stevens L."/>
            <person name="Kumar S."/>
            <person name="Blaxter L. M."/>
        </authorList>
    </citation>
    <scope>NUCLEOTIDE SEQUENCE [LARGE SCALE GENOMIC DNA]</scope>
</reference>
<accession>A0A498SGA8</accession>
<feature type="transmembrane region" description="Helical" evidence="9">
    <location>
        <begin position="259"/>
        <end position="278"/>
    </location>
</feature>
<evidence type="ECO:0000256" key="1">
    <source>
        <dbReference type="ARBA" id="ARBA00004141"/>
    </source>
</evidence>
<feature type="transmembrane region" description="Helical" evidence="9">
    <location>
        <begin position="125"/>
        <end position="146"/>
    </location>
</feature>
<sequence length="611" mass="70853">MAGWKKYARIILPHVGLIILSLLYTIGGALAFYYLERPYEIAVRRESLRDISAQRKLMLDELWIMLNDESVSDEEIERLAIHHVDNVTRVLFEAFDTHYISVSHLRSSTVMASIDDLVEEEEYNWTFTTALFFTATLLTTIGYGNLVPVTFQGRMFCIIYALFGVPLILITVADIGKFLSENIIWLYAKYTEAKKKYKEKKTVCITSVVGEINGNVKDQLLQFGLEQYISIPILLIVGMLLGYITIGAVLLASWEHWDFFSGFYFSFITMTTVGFGDIVPVKHEYFLFDLFYIVVGLAITTMCIDLVGIQYIRKIHYFGRAIKDARYALVNVGGRMVHIPDLMRYASVLHQKYGQKRQEHQMLKGAYTPEDLPLIRYIDYGSLASEDSRIHFFTNIFNKPNELSTALKWYMCDSIPHENAKDLFRIDKIKNEKEIELELEIAQLKLRIRERDRTIFDLEEQIRSKDAIIIDRCQIIERLEQFHFERSSPDQDSLEETSESTVRCVNVNENSALKTGTQEVQLLDELEEERKSKVKLLEQNELLLQQWDEALAYVEQVQKMLQAELKRSNTLIDENAILRKRINETVVISKNGIQFVALLLILSSLYLYSWS</sequence>
<name>A0A498SGA8_ACAVI</name>
<dbReference type="InterPro" id="IPR003280">
    <property type="entry name" value="2pore_dom_K_chnl"/>
</dbReference>
<gene>
    <name evidence="11" type="ORF">NAV_LOCUS3887</name>
</gene>
<keyword evidence="12" id="KW-1185">Reference proteome</keyword>
<protein>
    <recommendedName>
        <fullName evidence="10">Potassium channel domain-containing protein</fullName>
    </recommendedName>
</protein>
<evidence type="ECO:0000259" key="10">
    <source>
        <dbReference type="Pfam" id="PF07885"/>
    </source>
</evidence>
<dbReference type="PANTHER" id="PTHR11003">
    <property type="entry name" value="POTASSIUM CHANNEL, SUBFAMILY K"/>
    <property type="match status" value="1"/>
</dbReference>
<keyword evidence="6 9" id="KW-0472">Membrane</keyword>
<keyword evidence="2 8" id="KW-0813">Transport</keyword>
<evidence type="ECO:0000256" key="8">
    <source>
        <dbReference type="RuleBase" id="RU003857"/>
    </source>
</evidence>
<feature type="transmembrane region" description="Helical" evidence="9">
    <location>
        <begin position="229"/>
        <end position="252"/>
    </location>
</feature>
<evidence type="ECO:0000256" key="6">
    <source>
        <dbReference type="ARBA" id="ARBA00023136"/>
    </source>
</evidence>
<dbReference type="PRINTS" id="PR01333">
    <property type="entry name" value="2POREKCHANEL"/>
</dbReference>
<dbReference type="STRING" id="6277.A0A498SGA8"/>
<evidence type="ECO:0000256" key="7">
    <source>
        <dbReference type="ARBA" id="ARBA00023303"/>
    </source>
</evidence>
<dbReference type="AlphaFoldDB" id="A0A498SGA8"/>
<feature type="transmembrane region" description="Helical" evidence="9">
    <location>
        <begin position="290"/>
        <end position="312"/>
    </location>
</feature>
<dbReference type="Proteomes" id="UP000276991">
    <property type="component" value="Unassembled WGS sequence"/>
</dbReference>
<evidence type="ECO:0000256" key="9">
    <source>
        <dbReference type="SAM" id="Phobius"/>
    </source>
</evidence>